<keyword evidence="3 7" id="KW-0418">Kinase</keyword>
<dbReference type="InterPro" id="IPR000719">
    <property type="entry name" value="Prot_kinase_dom"/>
</dbReference>
<keyword evidence="1" id="KW-0808">Transferase</keyword>
<evidence type="ECO:0000313" key="6">
    <source>
        <dbReference type="Proteomes" id="UP000504611"/>
    </source>
</evidence>
<dbReference type="GO" id="GO:0005737">
    <property type="term" value="C:cytoplasm"/>
    <property type="evidence" value="ECO:0007669"/>
    <property type="project" value="TreeGrafter"/>
</dbReference>
<proteinExistence type="predicted"/>
<evidence type="ECO:0000256" key="2">
    <source>
        <dbReference type="ARBA" id="ARBA00022741"/>
    </source>
</evidence>
<dbReference type="PANTHER" id="PTHR11042">
    <property type="entry name" value="EUKARYOTIC TRANSLATION INITIATION FACTOR 2-ALPHA KINASE EIF2-ALPHA KINASE -RELATED"/>
    <property type="match status" value="1"/>
</dbReference>
<evidence type="ECO:0000256" key="3">
    <source>
        <dbReference type="ARBA" id="ARBA00022777"/>
    </source>
</evidence>
<keyword evidence="6" id="KW-1185">Reference proteome</keyword>
<dbReference type="GO" id="GO:0005524">
    <property type="term" value="F:ATP binding"/>
    <property type="evidence" value="ECO:0007669"/>
    <property type="project" value="UniProtKB-KW"/>
</dbReference>
<evidence type="ECO:0000256" key="1">
    <source>
        <dbReference type="ARBA" id="ARBA00022679"/>
    </source>
</evidence>
<feature type="non-terminal residue" evidence="7">
    <location>
        <position position="1"/>
    </location>
</feature>
<organism evidence="6 7">
    <name type="scientific">Notothenia coriiceps</name>
    <name type="common">black rockcod</name>
    <dbReference type="NCBI Taxonomy" id="8208"/>
    <lineage>
        <taxon>Eukaryota</taxon>
        <taxon>Metazoa</taxon>
        <taxon>Chordata</taxon>
        <taxon>Craniata</taxon>
        <taxon>Vertebrata</taxon>
        <taxon>Euteleostomi</taxon>
        <taxon>Actinopterygii</taxon>
        <taxon>Neopterygii</taxon>
        <taxon>Teleostei</taxon>
        <taxon>Neoteleostei</taxon>
        <taxon>Acanthomorphata</taxon>
        <taxon>Eupercaria</taxon>
        <taxon>Perciformes</taxon>
        <taxon>Notothenioidei</taxon>
        <taxon>Nototheniidae</taxon>
        <taxon>Notothenia</taxon>
    </lineage>
</organism>
<evidence type="ECO:0000259" key="5">
    <source>
        <dbReference type="PROSITE" id="PS50011"/>
    </source>
</evidence>
<dbReference type="Proteomes" id="UP000504611">
    <property type="component" value="Unplaced"/>
</dbReference>
<dbReference type="GO" id="GO:0004694">
    <property type="term" value="F:eukaryotic translation initiation factor 2alpha kinase activity"/>
    <property type="evidence" value="ECO:0007669"/>
    <property type="project" value="TreeGrafter"/>
</dbReference>
<keyword evidence="2" id="KW-0547">Nucleotide-binding</keyword>
<dbReference type="KEGG" id="ncc:104962840"/>
<feature type="domain" description="Protein kinase" evidence="5">
    <location>
        <begin position="1"/>
        <end position="200"/>
    </location>
</feature>
<name>A0A6I9PQU6_9TELE</name>
<accession>A0A6I9PQU6</accession>
<dbReference type="PANTHER" id="PTHR11042:SF166">
    <property type="entry name" value="EUKARYOTIC TRANSLATION INITIATION FACTOR 2-ALPHA KINASE 3"/>
    <property type="match status" value="1"/>
</dbReference>
<dbReference type="SMART" id="SM00220">
    <property type="entry name" value="S_TKc"/>
    <property type="match status" value="1"/>
</dbReference>
<protein>
    <submittedName>
        <fullName evidence="7">Probable serine/threonine-protein kinase ifkC</fullName>
    </submittedName>
</protein>
<sequence length="200" mass="23033">SELQRLSSHSQGLSSFDSNIPRRSDFIKRIVILSCFSSLSFLRSIEDPSAKYLYIQMELCQTKTLTKWIKEKNTQSLQDSKRRQESVTIAQQIVSGVEYIHCKGHFHRDLKPDNILFGVDGEVKIGDFGLVTRDDDDDDDDDFALIERTRHRGTSTYMAPEQITGKTYDRKVDIFALGLIYFELLWKLSTGHERGVAYSR</sequence>
<dbReference type="PROSITE" id="PS50011">
    <property type="entry name" value="PROTEIN_KINASE_DOM"/>
    <property type="match status" value="1"/>
</dbReference>
<evidence type="ECO:0000313" key="7">
    <source>
        <dbReference type="RefSeq" id="XP_010789643.1"/>
    </source>
</evidence>
<dbReference type="GO" id="GO:0005634">
    <property type="term" value="C:nucleus"/>
    <property type="evidence" value="ECO:0007669"/>
    <property type="project" value="TreeGrafter"/>
</dbReference>
<dbReference type="InterPro" id="IPR050339">
    <property type="entry name" value="CC_SR_Kinase"/>
</dbReference>
<dbReference type="SUPFAM" id="SSF56112">
    <property type="entry name" value="Protein kinase-like (PK-like)"/>
    <property type="match status" value="1"/>
</dbReference>
<dbReference type="GeneID" id="104962840"/>
<dbReference type="Gene3D" id="1.10.510.10">
    <property type="entry name" value="Transferase(Phosphotransferase) domain 1"/>
    <property type="match status" value="1"/>
</dbReference>
<dbReference type="InterPro" id="IPR011009">
    <property type="entry name" value="Kinase-like_dom_sf"/>
</dbReference>
<dbReference type="Pfam" id="PF00069">
    <property type="entry name" value="Pkinase"/>
    <property type="match status" value="1"/>
</dbReference>
<evidence type="ECO:0000256" key="4">
    <source>
        <dbReference type="ARBA" id="ARBA00022840"/>
    </source>
</evidence>
<dbReference type="OrthoDB" id="341578at2759"/>
<dbReference type="RefSeq" id="XP_010789643.1">
    <property type="nucleotide sequence ID" value="XM_010791341.1"/>
</dbReference>
<dbReference type="AlphaFoldDB" id="A0A6I9PQU6"/>
<reference evidence="7" key="1">
    <citation type="submission" date="2025-08" db="UniProtKB">
        <authorList>
            <consortium name="RefSeq"/>
        </authorList>
    </citation>
    <scope>IDENTIFICATION</scope>
    <source>
        <tissue evidence="7">Muscle</tissue>
    </source>
</reference>
<keyword evidence="4" id="KW-0067">ATP-binding</keyword>
<gene>
    <name evidence="7" type="primary">LOC104962840</name>
</gene>